<dbReference type="SUPFAM" id="SSF53720">
    <property type="entry name" value="ALDH-like"/>
    <property type="match status" value="1"/>
</dbReference>
<evidence type="ECO:0000313" key="10">
    <source>
        <dbReference type="Proteomes" id="UP001564626"/>
    </source>
</evidence>
<keyword evidence="10" id="KW-1185">Reference proteome</keyword>
<accession>A0ABV4CGF2</accession>
<dbReference type="Proteomes" id="UP001564626">
    <property type="component" value="Unassembled WGS sequence"/>
</dbReference>
<comment type="subcellular location">
    <subcellularLocation>
        <location evidence="7">Cytoplasm</location>
    </subcellularLocation>
</comment>
<organism evidence="9 10">
    <name type="scientific">Saccharopolyspora cebuensis</name>
    <dbReference type="NCBI Taxonomy" id="418759"/>
    <lineage>
        <taxon>Bacteria</taxon>
        <taxon>Bacillati</taxon>
        <taxon>Actinomycetota</taxon>
        <taxon>Actinomycetes</taxon>
        <taxon>Pseudonocardiales</taxon>
        <taxon>Pseudonocardiaceae</taxon>
        <taxon>Saccharopolyspora</taxon>
    </lineage>
</organism>
<keyword evidence="7" id="KW-0963">Cytoplasm</keyword>
<evidence type="ECO:0000256" key="2">
    <source>
        <dbReference type="ARBA" id="ARBA00022605"/>
    </source>
</evidence>
<dbReference type="InterPro" id="IPR015590">
    <property type="entry name" value="Aldehyde_DH_dom"/>
</dbReference>
<evidence type="ECO:0000256" key="5">
    <source>
        <dbReference type="ARBA" id="ARBA00023002"/>
    </source>
</evidence>
<sequence length="434" mass="44713">MTTSTEAPAKTTGDELRAQVREAASRAREAAAAIAGLTRADKDALLHDMADALVRRAPEIIAANDRDVTAARDAGTAEGLIDRLVLTEQRVAGMADGLRTVAGLPDPVGEVVRGSTLPNGLRLQQVRVPMGVVGIVYEGRPNVTVDAAGLTLKAGDAVLLRGSSSAEASNTALVGVLGDVLREHGLPADAVQLLPCHDRASVRHLITARGLVDLVIPRGGAGLIAAVVEEATVPAIETGTGNCHVYVDASADLDTALRILLNSKARRTSVCNAAENLLVHESIAAEFLPRALAELDAAGVTVHGDERVVAAGGANVVPATAQDWDTEYLSLDIAVAVVGSLPEAVAHIRAHGSGHTEAIVATDVRATQAFTSQVDAAAVMVNASTAFTDGGEFGMGAEIGISTQKLHARGPMGLTELTSTKWLVFGDGHVRPSS</sequence>
<dbReference type="Pfam" id="PF00171">
    <property type="entry name" value="Aldedh"/>
    <property type="match status" value="1"/>
</dbReference>
<dbReference type="Gene3D" id="3.40.605.10">
    <property type="entry name" value="Aldehyde Dehydrogenase, Chain A, domain 1"/>
    <property type="match status" value="1"/>
</dbReference>
<proteinExistence type="inferred from homology"/>
<comment type="caution">
    <text evidence="9">The sequence shown here is derived from an EMBL/GenBank/DDBJ whole genome shotgun (WGS) entry which is preliminary data.</text>
</comment>
<comment type="function">
    <text evidence="7">Catalyzes the NADPH-dependent reduction of L-glutamate 5-phosphate into L-glutamate 5-semialdehyde and phosphate. The product spontaneously undergoes cyclization to form 1-pyrroline-5-carboxylate.</text>
</comment>
<dbReference type="InterPro" id="IPR016161">
    <property type="entry name" value="Ald_DH/histidinol_DH"/>
</dbReference>
<name>A0ABV4CGF2_9PSEU</name>
<gene>
    <name evidence="7" type="primary">proA</name>
    <name evidence="9" type="ORF">AB8O55_07035</name>
</gene>
<evidence type="ECO:0000313" key="9">
    <source>
        <dbReference type="EMBL" id="MEY8039147.1"/>
    </source>
</evidence>
<dbReference type="NCBIfam" id="NF001221">
    <property type="entry name" value="PRK00197.1"/>
    <property type="match status" value="1"/>
</dbReference>
<evidence type="ECO:0000256" key="7">
    <source>
        <dbReference type="HAMAP-Rule" id="MF_00412"/>
    </source>
</evidence>
<dbReference type="PROSITE" id="PS01223">
    <property type="entry name" value="PROA"/>
    <property type="match status" value="1"/>
</dbReference>
<comment type="pathway">
    <text evidence="1 7">Amino-acid biosynthesis; L-proline biosynthesis; L-glutamate 5-semialdehyde from L-glutamate: step 2/2.</text>
</comment>
<dbReference type="HAMAP" id="MF_00412">
    <property type="entry name" value="ProA"/>
    <property type="match status" value="1"/>
</dbReference>
<evidence type="ECO:0000256" key="1">
    <source>
        <dbReference type="ARBA" id="ARBA00004985"/>
    </source>
</evidence>
<dbReference type="InterPro" id="IPR016163">
    <property type="entry name" value="Ald_DH_C"/>
</dbReference>
<dbReference type="NCBIfam" id="TIGR00407">
    <property type="entry name" value="proA"/>
    <property type="match status" value="1"/>
</dbReference>
<keyword evidence="3 7" id="KW-0641">Proline biosynthesis</keyword>
<dbReference type="EC" id="1.2.1.41" evidence="7"/>
<protein>
    <recommendedName>
        <fullName evidence="7">Gamma-glutamyl phosphate reductase</fullName>
        <shortName evidence="7">GPR</shortName>
        <ecNumber evidence="7">1.2.1.41</ecNumber>
    </recommendedName>
    <alternativeName>
        <fullName evidence="7">Glutamate-5-semialdehyde dehydrogenase</fullName>
    </alternativeName>
    <alternativeName>
        <fullName evidence="7">Glutamyl-gamma-semialdehyde dehydrogenase</fullName>
        <shortName evidence="7">GSA dehydrogenase</shortName>
    </alternativeName>
</protein>
<dbReference type="EMBL" id="JBGEHV010000009">
    <property type="protein sequence ID" value="MEY8039147.1"/>
    <property type="molecule type" value="Genomic_DNA"/>
</dbReference>
<evidence type="ECO:0000256" key="3">
    <source>
        <dbReference type="ARBA" id="ARBA00022650"/>
    </source>
</evidence>
<keyword evidence="4 7" id="KW-0521">NADP</keyword>
<dbReference type="PIRSF" id="PIRSF000151">
    <property type="entry name" value="GPR"/>
    <property type="match status" value="1"/>
</dbReference>
<keyword evidence="2 7" id="KW-0028">Amino-acid biosynthesis</keyword>
<evidence type="ECO:0000256" key="6">
    <source>
        <dbReference type="ARBA" id="ARBA00049024"/>
    </source>
</evidence>
<keyword evidence="5 7" id="KW-0560">Oxidoreductase</keyword>
<dbReference type="RefSeq" id="WP_345364630.1">
    <property type="nucleotide sequence ID" value="NZ_BAABII010000012.1"/>
</dbReference>
<dbReference type="InterPro" id="IPR000965">
    <property type="entry name" value="GPR_dom"/>
</dbReference>
<comment type="catalytic activity">
    <reaction evidence="6 7">
        <text>L-glutamate 5-semialdehyde + phosphate + NADP(+) = L-glutamyl 5-phosphate + NADPH + H(+)</text>
        <dbReference type="Rhea" id="RHEA:19541"/>
        <dbReference type="ChEBI" id="CHEBI:15378"/>
        <dbReference type="ChEBI" id="CHEBI:43474"/>
        <dbReference type="ChEBI" id="CHEBI:57783"/>
        <dbReference type="ChEBI" id="CHEBI:58066"/>
        <dbReference type="ChEBI" id="CHEBI:58274"/>
        <dbReference type="ChEBI" id="CHEBI:58349"/>
        <dbReference type="EC" id="1.2.1.41"/>
    </reaction>
</comment>
<comment type="similarity">
    <text evidence="7">Belongs to the gamma-glutamyl phosphate reductase family.</text>
</comment>
<dbReference type="InterPro" id="IPR020593">
    <property type="entry name" value="G-glutamylP_reductase_CS"/>
</dbReference>
<evidence type="ECO:0000259" key="8">
    <source>
        <dbReference type="Pfam" id="PF00171"/>
    </source>
</evidence>
<dbReference type="GO" id="GO:0004350">
    <property type="term" value="F:glutamate-5-semialdehyde dehydrogenase activity"/>
    <property type="evidence" value="ECO:0007669"/>
    <property type="project" value="UniProtKB-EC"/>
</dbReference>
<dbReference type="CDD" id="cd07079">
    <property type="entry name" value="ALDH_F18-19_ProA-GPR"/>
    <property type="match status" value="1"/>
</dbReference>
<feature type="domain" description="Aldehyde dehydrogenase" evidence="8">
    <location>
        <begin position="11"/>
        <end position="299"/>
    </location>
</feature>
<dbReference type="Gene3D" id="3.40.309.10">
    <property type="entry name" value="Aldehyde Dehydrogenase, Chain A, domain 2"/>
    <property type="match status" value="1"/>
</dbReference>
<evidence type="ECO:0000256" key="4">
    <source>
        <dbReference type="ARBA" id="ARBA00022857"/>
    </source>
</evidence>
<dbReference type="InterPro" id="IPR012134">
    <property type="entry name" value="Glu-5-SA_DH"/>
</dbReference>
<dbReference type="PANTHER" id="PTHR11063">
    <property type="entry name" value="GLUTAMATE SEMIALDEHYDE DEHYDROGENASE"/>
    <property type="match status" value="1"/>
</dbReference>
<dbReference type="InterPro" id="IPR016162">
    <property type="entry name" value="Ald_DH_N"/>
</dbReference>
<reference evidence="9 10" key="1">
    <citation type="submission" date="2024-08" db="EMBL/GenBank/DDBJ databases">
        <title>Genome mining of Saccharopolyspora cebuensis PGLac3 from Nigerian medicinal plant.</title>
        <authorList>
            <person name="Ezeobiora C.E."/>
            <person name="Igbokwe N.H."/>
            <person name="Amin D.H."/>
            <person name="Mendie U.E."/>
        </authorList>
    </citation>
    <scope>NUCLEOTIDE SEQUENCE [LARGE SCALE GENOMIC DNA]</scope>
    <source>
        <strain evidence="9 10">PGLac3</strain>
    </source>
</reference>
<dbReference type="PANTHER" id="PTHR11063:SF8">
    <property type="entry name" value="DELTA-1-PYRROLINE-5-CARBOXYLATE SYNTHASE"/>
    <property type="match status" value="1"/>
</dbReference>